<evidence type="ECO:0000259" key="1">
    <source>
        <dbReference type="Pfam" id="PF01593"/>
    </source>
</evidence>
<keyword evidence="3" id="KW-1185">Reference proteome</keyword>
<dbReference type="PANTHER" id="PTHR42923">
    <property type="entry name" value="PROTOPORPHYRINOGEN OXIDASE"/>
    <property type="match status" value="1"/>
</dbReference>
<dbReference type="InterPro" id="IPR050464">
    <property type="entry name" value="Zeta_carotene_desat/Oxidored"/>
</dbReference>
<dbReference type="InterPro" id="IPR002937">
    <property type="entry name" value="Amino_oxidase"/>
</dbReference>
<evidence type="ECO:0000313" key="3">
    <source>
        <dbReference type="Proteomes" id="UP000509579"/>
    </source>
</evidence>
<dbReference type="SUPFAM" id="SSF51905">
    <property type="entry name" value="FAD/NAD(P)-binding domain"/>
    <property type="match status" value="1"/>
</dbReference>
<dbReference type="InterPro" id="IPR036188">
    <property type="entry name" value="FAD/NAD-bd_sf"/>
</dbReference>
<reference evidence="2 3" key="1">
    <citation type="submission" date="2020-06" db="EMBL/GenBank/DDBJ databases">
        <title>Acidovorax antarctica sp. nov., isolated from Corinth ice sheet soil, Antarctic Fields Peninsula.</title>
        <authorList>
            <person name="Xu Q."/>
            <person name="Peng F."/>
        </authorList>
    </citation>
    <scope>NUCLEOTIDE SEQUENCE [LARGE SCALE GENOMIC DNA]</scope>
    <source>
        <strain evidence="2 3">16-35-5</strain>
    </source>
</reference>
<organism evidence="2 3">
    <name type="scientific">Comamonas antarctica</name>
    <dbReference type="NCBI Taxonomy" id="2743470"/>
    <lineage>
        <taxon>Bacteria</taxon>
        <taxon>Pseudomonadati</taxon>
        <taxon>Pseudomonadota</taxon>
        <taxon>Betaproteobacteria</taxon>
        <taxon>Burkholderiales</taxon>
        <taxon>Comamonadaceae</taxon>
        <taxon>Comamonas</taxon>
    </lineage>
</organism>
<protein>
    <submittedName>
        <fullName evidence="2">FAD-dependent oxidoreductase</fullName>
    </submittedName>
</protein>
<dbReference type="InterPro" id="IPR017830">
    <property type="entry name" value="SQase_HpnE"/>
</dbReference>
<name>A0A6N1X6G8_9BURK</name>
<dbReference type="KEGG" id="aant:HUK68_06665"/>
<dbReference type="GO" id="GO:0016491">
    <property type="term" value="F:oxidoreductase activity"/>
    <property type="evidence" value="ECO:0007669"/>
    <property type="project" value="InterPro"/>
</dbReference>
<accession>A0A6N1X6G8</accession>
<evidence type="ECO:0000313" key="2">
    <source>
        <dbReference type="EMBL" id="QKV54964.1"/>
    </source>
</evidence>
<dbReference type="EMBL" id="CP054840">
    <property type="protein sequence ID" value="QKV54964.1"/>
    <property type="molecule type" value="Genomic_DNA"/>
</dbReference>
<dbReference type="NCBIfam" id="TIGR03467">
    <property type="entry name" value="HpnE"/>
    <property type="match status" value="1"/>
</dbReference>
<sequence>MAGVEDAGAGAHVSARVAVIGGGWAGLAAAVTLGQSGRQVTVYEAARQWGGRARALALDTPDGPLTLDNGQHILIGAYSDCLALMRSVGVEVDTALRRLPMTLRHADGSGLAFPDLAPPLDALAGILGARGWRWRERLALLAWATRWRLRGFRCDERASVADLCASLPPRLMAEFIEPLCVSALNTPPALSSGAVFLRVLRDALFSGRGGSNFLLPTCDLGQLFPATAADWLQARGHDLRLGTRVAQLQADGKAWRVDGEAFDAVLLATPASEAARLAGQAAKSLPDAPALRQWPASAAALEHTAIATVYARSARPQQRLQPGLPLLALRPGPDAPAQFVFDRGHLGGPAGLMAFVVSASVASRADTEAQVLAQAARELGWHGMQPLTTVIDKRATFACTPGLQRPAQALAPGLLACGDYVAGPYPATLEGAVRSGIGAAQALR</sequence>
<feature type="domain" description="Amine oxidase" evidence="1">
    <location>
        <begin position="25"/>
        <end position="443"/>
    </location>
</feature>
<dbReference type="Gene3D" id="3.90.660.10">
    <property type="match status" value="1"/>
</dbReference>
<proteinExistence type="predicted"/>
<dbReference type="Pfam" id="PF01593">
    <property type="entry name" value="Amino_oxidase"/>
    <property type="match status" value="1"/>
</dbReference>
<dbReference type="Proteomes" id="UP000509579">
    <property type="component" value="Chromosome"/>
</dbReference>
<dbReference type="Gene3D" id="3.50.50.60">
    <property type="entry name" value="FAD/NAD(P)-binding domain"/>
    <property type="match status" value="2"/>
</dbReference>
<gene>
    <name evidence="2" type="ORF">HUK68_06665</name>
</gene>
<dbReference type="AlphaFoldDB" id="A0A6N1X6G8"/>
<dbReference type="Gene3D" id="1.10.405.20">
    <property type="match status" value="1"/>
</dbReference>
<dbReference type="PANTHER" id="PTHR42923:SF47">
    <property type="entry name" value="BLR3003 PROTEIN"/>
    <property type="match status" value="1"/>
</dbReference>